<keyword evidence="1" id="KW-1133">Transmembrane helix</keyword>
<evidence type="ECO:0000313" key="2">
    <source>
        <dbReference type="EMBL" id="CAF0920103.1"/>
    </source>
</evidence>
<protein>
    <submittedName>
        <fullName evidence="3">Uncharacterized protein</fullName>
    </submittedName>
</protein>
<accession>A0A818MTW9</accession>
<feature type="transmembrane region" description="Helical" evidence="1">
    <location>
        <begin position="109"/>
        <end position="130"/>
    </location>
</feature>
<evidence type="ECO:0000313" key="4">
    <source>
        <dbReference type="Proteomes" id="UP000663836"/>
    </source>
</evidence>
<dbReference type="Proteomes" id="UP000663864">
    <property type="component" value="Unassembled WGS sequence"/>
</dbReference>
<sequence length="176" mass="19447">MVDKKVCIVLIIAGLFCLTSAIMSLYSIATAEWSIIGPYSVGLFQTCTSSQCIRNQYETINNETNSPPTFFKQFFNAGPLAIVGVFIQLVACFFCVLTAFIYLPPKPSITCYITPLLIFIAFLFQFTTIVEASHGIHLNGQSSFVFEVALVLQVITIILTVMAADRIHKITNVQCV</sequence>
<keyword evidence="1" id="KW-0812">Transmembrane</keyword>
<gene>
    <name evidence="3" type="ORF">JBS370_LOCUS3472</name>
    <name evidence="2" type="ORF">ZHD862_LOCUS8347</name>
</gene>
<feature type="transmembrane region" description="Helical" evidence="1">
    <location>
        <begin position="7"/>
        <end position="29"/>
    </location>
</feature>
<dbReference type="EMBL" id="CAJOBD010000149">
    <property type="protein sequence ID" value="CAF3594655.1"/>
    <property type="molecule type" value="Genomic_DNA"/>
</dbReference>
<dbReference type="Gene3D" id="1.20.140.150">
    <property type="match status" value="1"/>
</dbReference>
<feature type="transmembrane region" description="Helical" evidence="1">
    <location>
        <begin position="80"/>
        <end position="102"/>
    </location>
</feature>
<organism evidence="3 4">
    <name type="scientific">Rotaria sordida</name>
    <dbReference type="NCBI Taxonomy" id="392033"/>
    <lineage>
        <taxon>Eukaryota</taxon>
        <taxon>Metazoa</taxon>
        <taxon>Spiralia</taxon>
        <taxon>Gnathifera</taxon>
        <taxon>Rotifera</taxon>
        <taxon>Eurotatoria</taxon>
        <taxon>Bdelloidea</taxon>
        <taxon>Philodinida</taxon>
        <taxon>Philodinidae</taxon>
        <taxon>Rotaria</taxon>
    </lineage>
</organism>
<comment type="caution">
    <text evidence="3">The sequence shown here is derived from an EMBL/GenBank/DDBJ whole genome shotgun (WGS) entry which is preliminary data.</text>
</comment>
<evidence type="ECO:0000256" key="1">
    <source>
        <dbReference type="SAM" id="Phobius"/>
    </source>
</evidence>
<feature type="transmembrane region" description="Helical" evidence="1">
    <location>
        <begin position="142"/>
        <end position="164"/>
    </location>
</feature>
<name>A0A818MTW9_9BILA</name>
<dbReference type="Proteomes" id="UP000663836">
    <property type="component" value="Unassembled WGS sequence"/>
</dbReference>
<evidence type="ECO:0000313" key="3">
    <source>
        <dbReference type="EMBL" id="CAF3594655.1"/>
    </source>
</evidence>
<reference evidence="3" key="1">
    <citation type="submission" date="2021-02" db="EMBL/GenBank/DDBJ databases">
        <authorList>
            <person name="Nowell W R."/>
        </authorList>
    </citation>
    <scope>NUCLEOTIDE SEQUENCE</scope>
</reference>
<keyword evidence="1" id="KW-0472">Membrane</keyword>
<dbReference type="EMBL" id="CAJNOT010000267">
    <property type="protein sequence ID" value="CAF0920103.1"/>
    <property type="molecule type" value="Genomic_DNA"/>
</dbReference>
<dbReference type="AlphaFoldDB" id="A0A818MTW9"/>
<proteinExistence type="predicted"/>